<protein>
    <submittedName>
        <fullName evidence="2">Glutamine amidotransferase</fullName>
        <ecNumber evidence="2">6.3.5.2</ecNumber>
    </submittedName>
</protein>
<dbReference type="PANTHER" id="PTHR42695">
    <property type="entry name" value="GLUTAMINE AMIDOTRANSFERASE YLR126C-RELATED"/>
    <property type="match status" value="1"/>
</dbReference>
<dbReference type="EC" id="6.3.5.2" evidence="2"/>
<dbReference type="Pfam" id="PF00117">
    <property type="entry name" value="GATase"/>
    <property type="match status" value="1"/>
</dbReference>
<dbReference type="GO" id="GO:0016740">
    <property type="term" value="F:transferase activity"/>
    <property type="evidence" value="ECO:0007669"/>
    <property type="project" value="UniProtKB-KW"/>
</dbReference>
<name>A0A2X3Y0A9_9STRE</name>
<dbReference type="GO" id="GO:0005829">
    <property type="term" value="C:cytosol"/>
    <property type="evidence" value="ECO:0007669"/>
    <property type="project" value="TreeGrafter"/>
</dbReference>
<organism evidence="2 3">
    <name type="scientific">Streptococcus ferus</name>
    <dbReference type="NCBI Taxonomy" id="1345"/>
    <lineage>
        <taxon>Bacteria</taxon>
        <taxon>Bacillati</taxon>
        <taxon>Bacillota</taxon>
        <taxon>Bacilli</taxon>
        <taxon>Lactobacillales</taxon>
        <taxon>Streptococcaceae</taxon>
        <taxon>Streptococcus</taxon>
    </lineage>
</organism>
<dbReference type="PROSITE" id="PS51273">
    <property type="entry name" value="GATASE_TYPE_1"/>
    <property type="match status" value="1"/>
</dbReference>
<dbReference type="CDD" id="cd01741">
    <property type="entry name" value="GATase1_1"/>
    <property type="match status" value="1"/>
</dbReference>
<dbReference type="EMBL" id="LS483343">
    <property type="protein sequence ID" value="SQF40192.1"/>
    <property type="molecule type" value="Genomic_DNA"/>
</dbReference>
<dbReference type="SUPFAM" id="SSF52317">
    <property type="entry name" value="Class I glutamine amidotransferase-like"/>
    <property type="match status" value="1"/>
</dbReference>
<dbReference type="Proteomes" id="UP000249495">
    <property type="component" value="Chromosome 1"/>
</dbReference>
<sequence>MKVHFLIHETFEAPGAYLAWAAMKGYDISMTKVYRYEQLPQVSDFDMLIVMGGPQNPASTKEEFPYYDADAEISLIRKAVAEGKYVVGVCLGSQLIGQAMGAQFEASPYPEIGNFPIYLTEEGSQDPLLADMADGMVVGHWHRDMPGLTSQAIVLATSKGCPRQIVKYADKVYAFQCHLEFSKDLVKALLAHEVNYDQQVQEEPYCQPAREILDYDYSTMNQGLWLFLTRLVENT</sequence>
<dbReference type="FunFam" id="3.40.50.880:FF:000033">
    <property type="entry name" value="Glutamine amidotransferase class-I"/>
    <property type="match status" value="1"/>
</dbReference>
<dbReference type="AlphaFoldDB" id="A0A2X3Y0A9"/>
<dbReference type="InterPro" id="IPR017926">
    <property type="entry name" value="GATASE"/>
</dbReference>
<feature type="domain" description="Glutamine amidotransferase" evidence="1">
    <location>
        <begin position="33"/>
        <end position="183"/>
    </location>
</feature>
<keyword evidence="3" id="KW-1185">Reference proteome</keyword>
<gene>
    <name evidence="2" type="ORF">NCTC12278_00807</name>
</gene>
<dbReference type="RefSeq" id="WP_018029668.1">
    <property type="nucleotide sequence ID" value="NZ_CAMCCF010000006.1"/>
</dbReference>
<dbReference type="InterPro" id="IPR044992">
    <property type="entry name" value="ChyE-like"/>
</dbReference>
<dbReference type="PANTHER" id="PTHR42695:SF5">
    <property type="entry name" value="GLUTAMINE AMIDOTRANSFERASE YLR126C-RELATED"/>
    <property type="match status" value="1"/>
</dbReference>
<dbReference type="InterPro" id="IPR029062">
    <property type="entry name" value="Class_I_gatase-like"/>
</dbReference>
<evidence type="ECO:0000313" key="3">
    <source>
        <dbReference type="Proteomes" id="UP000249495"/>
    </source>
</evidence>
<dbReference type="OrthoDB" id="9807137at2"/>
<proteinExistence type="predicted"/>
<evidence type="ECO:0000313" key="2">
    <source>
        <dbReference type="EMBL" id="SQF40192.1"/>
    </source>
</evidence>
<dbReference type="Gene3D" id="3.40.50.880">
    <property type="match status" value="1"/>
</dbReference>
<accession>A0A2X3Y0A9</accession>
<keyword evidence="2" id="KW-0315">Glutamine amidotransferase</keyword>
<dbReference type="NCBIfam" id="NF006098">
    <property type="entry name" value="PRK08250.1"/>
    <property type="match status" value="1"/>
</dbReference>
<dbReference type="STRING" id="1123303.GCA_000372425_00338"/>
<keyword evidence="2" id="KW-0436">Ligase</keyword>
<reference evidence="2 3" key="1">
    <citation type="submission" date="2018-06" db="EMBL/GenBank/DDBJ databases">
        <authorList>
            <consortium name="Pathogen Informatics"/>
            <person name="Doyle S."/>
        </authorList>
    </citation>
    <scope>NUCLEOTIDE SEQUENCE [LARGE SCALE GENOMIC DNA]</scope>
    <source>
        <strain evidence="2 3">NCTC12278</strain>
    </source>
</reference>
<dbReference type="KEGG" id="sfer:NCTC12278_00807"/>
<evidence type="ECO:0000259" key="1">
    <source>
        <dbReference type="Pfam" id="PF00117"/>
    </source>
</evidence>
<dbReference type="GO" id="GO:0003922">
    <property type="term" value="F:GMP synthase (glutamine-hydrolyzing) activity"/>
    <property type="evidence" value="ECO:0007669"/>
    <property type="project" value="UniProtKB-EC"/>
</dbReference>
<keyword evidence="2" id="KW-0808">Transferase</keyword>